<organism evidence="1 2">
    <name type="scientific">Leucogyrophana mollusca</name>
    <dbReference type="NCBI Taxonomy" id="85980"/>
    <lineage>
        <taxon>Eukaryota</taxon>
        <taxon>Fungi</taxon>
        <taxon>Dikarya</taxon>
        <taxon>Basidiomycota</taxon>
        <taxon>Agaricomycotina</taxon>
        <taxon>Agaricomycetes</taxon>
        <taxon>Agaricomycetidae</taxon>
        <taxon>Boletales</taxon>
        <taxon>Boletales incertae sedis</taxon>
        <taxon>Leucogyrophana</taxon>
    </lineage>
</organism>
<keyword evidence="2" id="KW-1185">Reference proteome</keyword>
<dbReference type="EMBL" id="MU266504">
    <property type="protein sequence ID" value="KAH7921947.1"/>
    <property type="molecule type" value="Genomic_DNA"/>
</dbReference>
<accession>A0ACB8BAY7</accession>
<evidence type="ECO:0000313" key="2">
    <source>
        <dbReference type="Proteomes" id="UP000790709"/>
    </source>
</evidence>
<reference evidence="1" key="1">
    <citation type="journal article" date="2021" name="New Phytol.">
        <title>Evolutionary innovations through gain and loss of genes in the ectomycorrhizal Boletales.</title>
        <authorList>
            <person name="Wu G."/>
            <person name="Miyauchi S."/>
            <person name="Morin E."/>
            <person name="Kuo A."/>
            <person name="Drula E."/>
            <person name="Varga T."/>
            <person name="Kohler A."/>
            <person name="Feng B."/>
            <person name="Cao Y."/>
            <person name="Lipzen A."/>
            <person name="Daum C."/>
            <person name="Hundley H."/>
            <person name="Pangilinan J."/>
            <person name="Johnson J."/>
            <person name="Barry K."/>
            <person name="LaButti K."/>
            <person name="Ng V."/>
            <person name="Ahrendt S."/>
            <person name="Min B."/>
            <person name="Choi I.G."/>
            <person name="Park H."/>
            <person name="Plett J.M."/>
            <person name="Magnuson J."/>
            <person name="Spatafora J.W."/>
            <person name="Nagy L.G."/>
            <person name="Henrissat B."/>
            <person name="Grigoriev I.V."/>
            <person name="Yang Z.L."/>
            <person name="Xu J."/>
            <person name="Martin F.M."/>
        </authorList>
    </citation>
    <scope>NUCLEOTIDE SEQUENCE</scope>
    <source>
        <strain evidence="1">KUC20120723A-06</strain>
    </source>
</reference>
<sequence length="561" mass="60228">MSGTSPYSPPYTPSLSPLSRTHLPGISTHLPARVEFLSSPGTSTSSPSTSSPSSATLAHYFPSSLTLHKSSLDDTSGEVISPPQNQQLEHMTRRLASAYFVYYVCGWGDGVTGTILPYFEADFHLSYTTSSLLFAGSTVGFAIGTILLERVVKFLGRFYLASEGRSYVPAVSILRRFYPTHGNSGNATAGIGFSPSKARFVTLFMASLLHPCFFIIMGTARAYPELLAAYAIAAFARAFLTGVNAYVASTPKKPLGTILGCWSLGSFTAPLVCTTVIGQGVPWSHFYLGSLVLSVINTLLIVYAFLPTQDEVSADRKAAMEAIRSVLGSSGSENNTVVDLPSPGVKSRSSSVTCINAAPPPNTLLRSLSMIYQWAFSIFAWVYSGRSSLKSVQIVSYLLGTRFANPKTVGYVSSGFWGGMAVSRLLWGHFTPVLTYTQRKYIIQACTGVALAMHILIWFVNSTIENALSTAVVGLVYGPMFPSSLGLANEVLPEDVHMVSMAITLTNNNGAAALFPFVTGLLSNIYGVKIFTYVTVGQTATMFCLWILFPSVPPSRASNKA</sequence>
<gene>
    <name evidence="1" type="ORF">BV22DRAFT_1018258</name>
</gene>
<comment type="caution">
    <text evidence="1">The sequence shown here is derived from an EMBL/GenBank/DDBJ whole genome shotgun (WGS) entry which is preliminary data.</text>
</comment>
<evidence type="ECO:0000313" key="1">
    <source>
        <dbReference type="EMBL" id="KAH7921947.1"/>
    </source>
</evidence>
<proteinExistence type="predicted"/>
<protein>
    <submittedName>
        <fullName evidence="1">MFS general substrate transporter</fullName>
    </submittedName>
</protein>
<name>A0ACB8BAY7_9AGAM</name>
<dbReference type="Proteomes" id="UP000790709">
    <property type="component" value="Unassembled WGS sequence"/>
</dbReference>